<dbReference type="GO" id="GO:0005759">
    <property type="term" value="C:mitochondrial matrix"/>
    <property type="evidence" value="ECO:0007669"/>
    <property type="project" value="UniProtKB-SubCell"/>
</dbReference>
<dbReference type="GO" id="GO:0005975">
    <property type="term" value="P:carbohydrate metabolic process"/>
    <property type="evidence" value="ECO:0007669"/>
    <property type="project" value="TreeGrafter"/>
</dbReference>
<keyword evidence="11" id="KW-1185">Reference proteome</keyword>
<comment type="subcellular location">
    <subcellularLocation>
        <location evidence="1">Mitochondrion matrix</location>
    </subcellularLocation>
</comment>
<dbReference type="FunFam" id="1.10.230.10:FF:000001">
    <property type="entry name" value="Citrate synthase"/>
    <property type="match status" value="1"/>
</dbReference>
<dbReference type="PANTHER" id="PTHR11739">
    <property type="entry name" value="CITRATE SYNTHASE"/>
    <property type="match status" value="1"/>
</dbReference>
<comment type="similarity">
    <text evidence="3 9">Belongs to the citrate synthase family.</text>
</comment>
<evidence type="ECO:0000256" key="3">
    <source>
        <dbReference type="ARBA" id="ARBA00010566"/>
    </source>
</evidence>
<dbReference type="CDD" id="cd06105">
    <property type="entry name" value="ScCit1-2_like"/>
    <property type="match status" value="1"/>
</dbReference>
<evidence type="ECO:0000256" key="4">
    <source>
        <dbReference type="ARBA" id="ARBA00011738"/>
    </source>
</evidence>
<name>B4H2K1_DROPE</name>
<dbReference type="PhylomeDB" id="B4H2K1"/>
<dbReference type="InterPro" id="IPR016143">
    <property type="entry name" value="Citrate_synth-like_sm_a-sub"/>
</dbReference>
<feature type="active site" evidence="8">
    <location>
        <position position="357"/>
    </location>
</feature>
<evidence type="ECO:0000256" key="6">
    <source>
        <dbReference type="ARBA" id="ARBA00022679"/>
    </source>
</evidence>
<protein>
    <recommendedName>
        <fullName evidence="9">Citrate synthase</fullName>
    </recommendedName>
</protein>
<feature type="active site" evidence="8">
    <location>
        <position position="403"/>
    </location>
</feature>
<dbReference type="Gene3D" id="1.10.230.10">
    <property type="entry name" value="Cytochrome P450-Terp, domain 2"/>
    <property type="match status" value="1"/>
</dbReference>
<dbReference type="GO" id="GO:0036440">
    <property type="term" value="F:citrate synthase activity"/>
    <property type="evidence" value="ECO:0007669"/>
    <property type="project" value="UniProtKB-EC"/>
</dbReference>
<evidence type="ECO:0000313" key="11">
    <source>
        <dbReference type="Proteomes" id="UP000008744"/>
    </source>
</evidence>
<dbReference type="PROSITE" id="PS00480">
    <property type="entry name" value="CITRATE_SYNTHASE"/>
    <property type="match status" value="1"/>
</dbReference>
<dbReference type="Proteomes" id="UP000008744">
    <property type="component" value="Unassembled WGS sequence"/>
</dbReference>
<dbReference type="PRINTS" id="PR00143">
    <property type="entry name" value="CITRTSNTHASE"/>
</dbReference>
<evidence type="ECO:0000313" key="10">
    <source>
        <dbReference type="EMBL" id="EDW30568.1"/>
    </source>
</evidence>
<dbReference type="InterPro" id="IPR036969">
    <property type="entry name" value="Citrate_synthase_sf"/>
</dbReference>
<dbReference type="OMA" id="VLEWLFK"/>
<dbReference type="InterPro" id="IPR010109">
    <property type="entry name" value="Citrate_synthase_euk"/>
</dbReference>
<dbReference type="HOGENOM" id="CLU_022049_2_1_1"/>
<dbReference type="AlphaFoldDB" id="B4H2K1"/>
<dbReference type="EMBL" id="CH479204">
    <property type="protein sequence ID" value="EDW30568.1"/>
    <property type="molecule type" value="Genomic_DNA"/>
</dbReference>
<dbReference type="SMR" id="B4H2K1"/>
<accession>B4H2K1</accession>
<dbReference type="InterPro" id="IPR016142">
    <property type="entry name" value="Citrate_synth-like_lrg_a-sub"/>
</dbReference>
<dbReference type="FunFam" id="1.10.580.10:FF:000001">
    <property type="entry name" value="Citrate synthase"/>
    <property type="match status" value="1"/>
</dbReference>
<dbReference type="OrthoDB" id="8017587at2759"/>
<sequence>MYVSRCLTAPGVGLRLQCRTLSKKSIWNAKNLLRDRLLGTKEAAQVQGQVKIQAVAQQQEAVMGGPDVQQKLPNVGSYVRQISADGRSLRDVLTAKVPAEQERVKNFRKQHGATKLGETTIDMMYGGMRGIKALVTETSVLDADEGIRFRGLSIPECQKVLPAAPGGTEPLPEGLFWLLLTGEVPTQSQVQQLSREWAERAALPQHVVTMLNNMPTSLHPMSQLAAAVTALNHDSKFAKAYSEGVHKSKYWEYVYEDSMDLIAKLPVVAATIYCNTYRGGKGSRSVDSSLDWSANFVKMLGYDNAQFTELMRLYLTIHSDHEGGNVSAHTVHLVGSALSDPYLSFAAGMNGLAGPLHGLANQEVLVWLRKLQKEAGNNPSEEQLKDYIWKTLKSGQVVPGYGHAVLRKTDPRYTCQREFALKHLPEDELFQLVSKIYKVVPPILTETGKVKNPWPNVDAHSGVLLQYYGMKEMNYYTVLFGVSRALGVLASLVWDRALGLPIERPKSFSTDLLVKMVQK</sequence>
<dbReference type="Pfam" id="PF00285">
    <property type="entry name" value="Citrate_synt"/>
    <property type="match status" value="1"/>
</dbReference>
<dbReference type="InterPro" id="IPR002020">
    <property type="entry name" value="Citrate_synthase"/>
</dbReference>
<keyword evidence="6 9" id="KW-0808">Transferase</keyword>
<evidence type="ECO:0000256" key="7">
    <source>
        <dbReference type="ARBA" id="ARBA00052478"/>
    </source>
</evidence>
<reference evidence="10 11" key="1">
    <citation type="journal article" date="2007" name="Nature">
        <title>Evolution of genes and genomes on the Drosophila phylogeny.</title>
        <authorList>
            <consortium name="Drosophila 12 Genomes Consortium"/>
            <person name="Clark A.G."/>
            <person name="Eisen M.B."/>
            <person name="Smith D.R."/>
            <person name="Bergman C.M."/>
            <person name="Oliver B."/>
            <person name="Markow T.A."/>
            <person name="Kaufman T.C."/>
            <person name="Kellis M."/>
            <person name="Gelbart W."/>
            <person name="Iyer V.N."/>
            <person name="Pollard D.A."/>
            <person name="Sackton T.B."/>
            <person name="Larracuente A.M."/>
            <person name="Singh N.D."/>
            <person name="Abad J.P."/>
            <person name="Abt D.N."/>
            <person name="Adryan B."/>
            <person name="Aguade M."/>
            <person name="Akashi H."/>
            <person name="Anderson W.W."/>
            <person name="Aquadro C.F."/>
            <person name="Ardell D.H."/>
            <person name="Arguello R."/>
            <person name="Artieri C.G."/>
            <person name="Barbash D.A."/>
            <person name="Barker D."/>
            <person name="Barsanti P."/>
            <person name="Batterham P."/>
            <person name="Batzoglou S."/>
            <person name="Begun D."/>
            <person name="Bhutkar A."/>
            <person name="Blanco E."/>
            <person name="Bosak S.A."/>
            <person name="Bradley R.K."/>
            <person name="Brand A.D."/>
            <person name="Brent M.R."/>
            <person name="Brooks A.N."/>
            <person name="Brown R.H."/>
            <person name="Butlin R.K."/>
            <person name="Caggese C."/>
            <person name="Calvi B.R."/>
            <person name="Bernardo de Carvalho A."/>
            <person name="Caspi A."/>
            <person name="Castrezana S."/>
            <person name="Celniker S.E."/>
            <person name="Chang J.L."/>
            <person name="Chapple C."/>
            <person name="Chatterji S."/>
            <person name="Chinwalla A."/>
            <person name="Civetta A."/>
            <person name="Clifton S.W."/>
            <person name="Comeron J.M."/>
            <person name="Costello J.C."/>
            <person name="Coyne J.A."/>
            <person name="Daub J."/>
            <person name="David R.G."/>
            <person name="Delcher A.L."/>
            <person name="Delehaunty K."/>
            <person name="Do C.B."/>
            <person name="Ebling H."/>
            <person name="Edwards K."/>
            <person name="Eickbush T."/>
            <person name="Evans J.D."/>
            <person name="Filipski A."/>
            <person name="Findeiss S."/>
            <person name="Freyhult E."/>
            <person name="Fulton L."/>
            <person name="Fulton R."/>
            <person name="Garcia A.C."/>
            <person name="Gardiner A."/>
            <person name="Garfield D.A."/>
            <person name="Garvin B.E."/>
            <person name="Gibson G."/>
            <person name="Gilbert D."/>
            <person name="Gnerre S."/>
            <person name="Godfrey J."/>
            <person name="Good R."/>
            <person name="Gotea V."/>
            <person name="Gravely B."/>
            <person name="Greenberg A.J."/>
            <person name="Griffiths-Jones S."/>
            <person name="Gross S."/>
            <person name="Guigo R."/>
            <person name="Gustafson E.A."/>
            <person name="Haerty W."/>
            <person name="Hahn M.W."/>
            <person name="Halligan D.L."/>
            <person name="Halpern A.L."/>
            <person name="Halter G.M."/>
            <person name="Han M.V."/>
            <person name="Heger A."/>
            <person name="Hillier L."/>
            <person name="Hinrichs A.S."/>
            <person name="Holmes I."/>
            <person name="Hoskins R.A."/>
            <person name="Hubisz M.J."/>
            <person name="Hultmark D."/>
            <person name="Huntley M.A."/>
            <person name="Jaffe D.B."/>
            <person name="Jagadeeshan S."/>
            <person name="Jeck W.R."/>
            <person name="Johnson J."/>
            <person name="Jones C.D."/>
            <person name="Jordan W.C."/>
            <person name="Karpen G.H."/>
            <person name="Kataoka E."/>
            <person name="Keightley P.D."/>
            <person name="Kheradpour P."/>
            <person name="Kirkness E.F."/>
            <person name="Koerich L.B."/>
            <person name="Kristiansen K."/>
            <person name="Kudrna D."/>
            <person name="Kulathinal R.J."/>
            <person name="Kumar S."/>
            <person name="Kwok R."/>
            <person name="Lander E."/>
            <person name="Langley C.H."/>
            <person name="Lapoint R."/>
            <person name="Lazzaro B.P."/>
            <person name="Lee S.J."/>
            <person name="Levesque L."/>
            <person name="Li R."/>
            <person name="Lin C.F."/>
            <person name="Lin M.F."/>
            <person name="Lindblad-Toh K."/>
            <person name="Llopart A."/>
            <person name="Long M."/>
            <person name="Low L."/>
            <person name="Lozovsky E."/>
            <person name="Lu J."/>
            <person name="Luo M."/>
            <person name="Machado C.A."/>
            <person name="Makalowski W."/>
            <person name="Marzo M."/>
            <person name="Matsuda M."/>
            <person name="Matzkin L."/>
            <person name="McAllister B."/>
            <person name="McBride C.S."/>
            <person name="McKernan B."/>
            <person name="McKernan K."/>
            <person name="Mendez-Lago M."/>
            <person name="Minx P."/>
            <person name="Mollenhauer M.U."/>
            <person name="Montooth K."/>
            <person name="Mount S.M."/>
            <person name="Mu X."/>
            <person name="Myers E."/>
            <person name="Negre B."/>
            <person name="Newfeld S."/>
            <person name="Nielsen R."/>
            <person name="Noor M.A."/>
            <person name="O'Grady P."/>
            <person name="Pachter L."/>
            <person name="Papaceit M."/>
            <person name="Parisi M.J."/>
            <person name="Parisi M."/>
            <person name="Parts L."/>
            <person name="Pedersen J.S."/>
            <person name="Pesole G."/>
            <person name="Phillippy A.M."/>
            <person name="Ponting C.P."/>
            <person name="Pop M."/>
            <person name="Porcelli D."/>
            <person name="Powell J.R."/>
            <person name="Prohaska S."/>
            <person name="Pruitt K."/>
            <person name="Puig M."/>
            <person name="Quesneville H."/>
            <person name="Ram K.R."/>
            <person name="Rand D."/>
            <person name="Rasmussen M.D."/>
            <person name="Reed L.K."/>
            <person name="Reenan R."/>
            <person name="Reily A."/>
            <person name="Remington K.A."/>
            <person name="Rieger T.T."/>
            <person name="Ritchie M.G."/>
            <person name="Robin C."/>
            <person name="Rogers Y.H."/>
            <person name="Rohde C."/>
            <person name="Rozas J."/>
            <person name="Rubenfield M.J."/>
            <person name="Ruiz A."/>
            <person name="Russo S."/>
            <person name="Salzberg S.L."/>
            <person name="Sanchez-Gracia A."/>
            <person name="Saranga D.J."/>
            <person name="Sato H."/>
            <person name="Schaeffer S.W."/>
            <person name="Schatz M.C."/>
            <person name="Schlenke T."/>
            <person name="Schwartz R."/>
            <person name="Segarra C."/>
            <person name="Singh R.S."/>
            <person name="Sirot L."/>
            <person name="Sirota M."/>
            <person name="Sisneros N.B."/>
            <person name="Smith C.D."/>
            <person name="Smith T.F."/>
            <person name="Spieth J."/>
            <person name="Stage D.E."/>
            <person name="Stark A."/>
            <person name="Stephan W."/>
            <person name="Strausberg R.L."/>
            <person name="Strempel S."/>
            <person name="Sturgill D."/>
            <person name="Sutton G."/>
            <person name="Sutton G.G."/>
            <person name="Tao W."/>
            <person name="Teichmann S."/>
            <person name="Tobari Y.N."/>
            <person name="Tomimura Y."/>
            <person name="Tsolas J.M."/>
            <person name="Valente V.L."/>
            <person name="Venter E."/>
            <person name="Venter J.C."/>
            <person name="Vicario S."/>
            <person name="Vieira F.G."/>
            <person name="Vilella A.J."/>
            <person name="Villasante A."/>
            <person name="Walenz B."/>
            <person name="Wang J."/>
            <person name="Wasserman M."/>
            <person name="Watts T."/>
            <person name="Wilson D."/>
            <person name="Wilson R.K."/>
            <person name="Wing R.A."/>
            <person name="Wolfner M.F."/>
            <person name="Wong A."/>
            <person name="Wong G.K."/>
            <person name="Wu C.I."/>
            <person name="Wu G."/>
            <person name="Yamamoto D."/>
            <person name="Yang H.P."/>
            <person name="Yang S.P."/>
            <person name="Yorke J.A."/>
            <person name="Yoshida K."/>
            <person name="Zdobnov E."/>
            <person name="Zhang P."/>
            <person name="Zhang Y."/>
            <person name="Zimin A.V."/>
            <person name="Baldwin J."/>
            <person name="Abdouelleil A."/>
            <person name="Abdulkadir J."/>
            <person name="Abebe A."/>
            <person name="Abera B."/>
            <person name="Abreu J."/>
            <person name="Acer S.C."/>
            <person name="Aftuck L."/>
            <person name="Alexander A."/>
            <person name="An P."/>
            <person name="Anderson E."/>
            <person name="Anderson S."/>
            <person name="Arachi H."/>
            <person name="Azer M."/>
            <person name="Bachantsang P."/>
            <person name="Barry A."/>
            <person name="Bayul T."/>
            <person name="Berlin A."/>
            <person name="Bessette D."/>
            <person name="Bloom T."/>
            <person name="Blye J."/>
            <person name="Boguslavskiy L."/>
            <person name="Bonnet C."/>
            <person name="Boukhgalter B."/>
            <person name="Bourzgui I."/>
            <person name="Brown A."/>
            <person name="Cahill P."/>
            <person name="Channer S."/>
            <person name="Cheshatsang Y."/>
            <person name="Chuda L."/>
            <person name="Citroen M."/>
            <person name="Collymore A."/>
            <person name="Cooke P."/>
            <person name="Costello M."/>
            <person name="D'Aco K."/>
            <person name="Daza R."/>
            <person name="De Haan G."/>
            <person name="DeGray S."/>
            <person name="DeMaso C."/>
            <person name="Dhargay N."/>
            <person name="Dooley K."/>
            <person name="Dooley E."/>
            <person name="Doricent M."/>
            <person name="Dorje P."/>
            <person name="Dorjee K."/>
            <person name="Dupes A."/>
            <person name="Elong R."/>
            <person name="Falk J."/>
            <person name="Farina A."/>
            <person name="Faro S."/>
            <person name="Ferguson D."/>
            <person name="Fisher S."/>
            <person name="Foley C.D."/>
            <person name="Franke A."/>
            <person name="Friedrich D."/>
            <person name="Gadbois L."/>
            <person name="Gearin G."/>
            <person name="Gearin C.R."/>
            <person name="Giannoukos G."/>
            <person name="Goode T."/>
            <person name="Graham J."/>
            <person name="Grandbois E."/>
            <person name="Grewal S."/>
            <person name="Gyaltsen K."/>
            <person name="Hafez N."/>
            <person name="Hagos B."/>
            <person name="Hall J."/>
            <person name="Henson C."/>
            <person name="Hollinger A."/>
            <person name="Honan T."/>
            <person name="Huard M.D."/>
            <person name="Hughes L."/>
            <person name="Hurhula B."/>
            <person name="Husby M.E."/>
            <person name="Kamat A."/>
            <person name="Kanga B."/>
            <person name="Kashin S."/>
            <person name="Khazanovich D."/>
            <person name="Kisner P."/>
            <person name="Lance K."/>
            <person name="Lara M."/>
            <person name="Lee W."/>
            <person name="Lennon N."/>
            <person name="Letendre F."/>
            <person name="LeVine R."/>
            <person name="Lipovsky A."/>
            <person name="Liu X."/>
            <person name="Liu J."/>
            <person name="Liu S."/>
            <person name="Lokyitsang T."/>
            <person name="Lokyitsang Y."/>
            <person name="Lubonja R."/>
            <person name="Lui A."/>
            <person name="MacDonald P."/>
            <person name="Magnisalis V."/>
            <person name="Maru K."/>
            <person name="Matthews C."/>
            <person name="McCusker W."/>
            <person name="McDonough S."/>
            <person name="Mehta T."/>
            <person name="Meldrim J."/>
            <person name="Meneus L."/>
            <person name="Mihai O."/>
            <person name="Mihalev A."/>
            <person name="Mihova T."/>
            <person name="Mittelman R."/>
            <person name="Mlenga V."/>
            <person name="Montmayeur A."/>
            <person name="Mulrain L."/>
            <person name="Navidi A."/>
            <person name="Naylor J."/>
            <person name="Negash T."/>
            <person name="Nguyen T."/>
            <person name="Nguyen N."/>
            <person name="Nicol R."/>
            <person name="Norbu C."/>
            <person name="Norbu N."/>
            <person name="Novod N."/>
            <person name="O'Neill B."/>
            <person name="Osman S."/>
            <person name="Markiewicz E."/>
            <person name="Oyono O.L."/>
            <person name="Patti C."/>
            <person name="Phunkhang P."/>
            <person name="Pierre F."/>
            <person name="Priest M."/>
            <person name="Raghuraman S."/>
            <person name="Rege F."/>
            <person name="Reyes R."/>
            <person name="Rise C."/>
            <person name="Rogov P."/>
            <person name="Ross K."/>
            <person name="Ryan E."/>
            <person name="Settipalli S."/>
            <person name="Shea T."/>
            <person name="Sherpa N."/>
            <person name="Shi L."/>
            <person name="Shih D."/>
            <person name="Sparrow T."/>
            <person name="Spaulding J."/>
            <person name="Stalker J."/>
            <person name="Stange-Thomann N."/>
            <person name="Stavropoulos S."/>
            <person name="Stone C."/>
            <person name="Strader C."/>
            <person name="Tesfaye S."/>
            <person name="Thomson T."/>
            <person name="Thoulutsang Y."/>
            <person name="Thoulutsang D."/>
            <person name="Topham K."/>
            <person name="Topping I."/>
            <person name="Tsamla T."/>
            <person name="Vassiliev H."/>
            <person name="Vo A."/>
            <person name="Wangchuk T."/>
            <person name="Wangdi T."/>
            <person name="Weiand M."/>
            <person name="Wilkinson J."/>
            <person name="Wilson A."/>
            <person name="Yadav S."/>
            <person name="Young G."/>
            <person name="Yu Q."/>
            <person name="Zembek L."/>
            <person name="Zhong D."/>
            <person name="Zimmer A."/>
            <person name="Zwirko Z."/>
            <person name="Jaffe D.B."/>
            <person name="Alvarez P."/>
            <person name="Brockman W."/>
            <person name="Butler J."/>
            <person name="Chin C."/>
            <person name="Gnerre S."/>
            <person name="Grabherr M."/>
            <person name="Kleber M."/>
            <person name="Mauceli E."/>
            <person name="MacCallum I."/>
        </authorList>
    </citation>
    <scope>NUCLEOTIDE SEQUENCE [LARGE SCALE GENOMIC DNA]</scope>
    <source>
        <strain evidence="11">MSH-3 / Tucson 14011-0111.49</strain>
    </source>
</reference>
<comment type="subunit">
    <text evidence="4">Homodimer.</text>
</comment>
<dbReference type="NCBIfam" id="TIGR01793">
    <property type="entry name" value="cit_synth_euk"/>
    <property type="match status" value="1"/>
</dbReference>
<organism evidence="11">
    <name type="scientific">Drosophila persimilis</name>
    <name type="common">Fruit fly</name>
    <dbReference type="NCBI Taxonomy" id="7234"/>
    <lineage>
        <taxon>Eukaryota</taxon>
        <taxon>Metazoa</taxon>
        <taxon>Ecdysozoa</taxon>
        <taxon>Arthropoda</taxon>
        <taxon>Hexapoda</taxon>
        <taxon>Insecta</taxon>
        <taxon>Pterygota</taxon>
        <taxon>Neoptera</taxon>
        <taxon>Endopterygota</taxon>
        <taxon>Diptera</taxon>
        <taxon>Brachycera</taxon>
        <taxon>Muscomorpha</taxon>
        <taxon>Ephydroidea</taxon>
        <taxon>Drosophilidae</taxon>
        <taxon>Drosophila</taxon>
        <taxon>Sophophora</taxon>
    </lineage>
</organism>
<evidence type="ECO:0000256" key="8">
    <source>
        <dbReference type="PIRSR" id="PIRSR610109-1"/>
    </source>
</evidence>
<dbReference type="eggNOG" id="KOG2617">
    <property type="taxonomic scope" value="Eukaryota"/>
</dbReference>
<dbReference type="GO" id="GO:0006099">
    <property type="term" value="P:tricarboxylic acid cycle"/>
    <property type="evidence" value="ECO:0007669"/>
    <property type="project" value="UniProtKB-UniPathway"/>
</dbReference>
<dbReference type="KEGG" id="dpe:6600033"/>
<comment type="pathway">
    <text evidence="2">Carbohydrate metabolism; tricarboxylic acid cycle; isocitrate from oxaloacetate: step 1/2.</text>
</comment>
<dbReference type="STRING" id="7234.B4H2K1"/>
<dbReference type="NCBIfam" id="NF007128">
    <property type="entry name" value="PRK09569.1"/>
    <property type="match status" value="1"/>
</dbReference>
<comment type="catalytic activity">
    <reaction evidence="7">
        <text>oxaloacetate + acetyl-CoA + H2O = citrate + CoA + H(+)</text>
        <dbReference type="Rhea" id="RHEA:16845"/>
        <dbReference type="ChEBI" id="CHEBI:15377"/>
        <dbReference type="ChEBI" id="CHEBI:15378"/>
        <dbReference type="ChEBI" id="CHEBI:16452"/>
        <dbReference type="ChEBI" id="CHEBI:16947"/>
        <dbReference type="ChEBI" id="CHEBI:57287"/>
        <dbReference type="ChEBI" id="CHEBI:57288"/>
        <dbReference type="EC" id="2.3.3.1"/>
    </reaction>
</comment>
<evidence type="ECO:0000256" key="5">
    <source>
        <dbReference type="ARBA" id="ARBA00022532"/>
    </source>
</evidence>
<evidence type="ECO:0000256" key="9">
    <source>
        <dbReference type="RuleBase" id="RU000441"/>
    </source>
</evidence>
<dbReference type="InterPro" id="IPR019810">
    <property type="entry name" value="Citrate_synthase_AS"/>
</dbReference>
<dbReference type="UniPathway" id="UPA00223">
    <property type="reaction ID" value="UER00717"/>
</dbReference>
<keyword evidence="5" id="KW-0816">Tricarboxylic acid cycle</keyword>
<dbReference type="PANTHER" id="PTHR11739:SF8">
    <property type="entry name" value="CITRATE SYNTHASE, MITOCHONDRIAL"/>
    <property type="match status" value="1"/>
</dbReference>
<evidence type="ECO:0000256" key="2">
    <source>
        <dbReference type="ARBA" id="ARBA00004751"/>
    </source>
</evidence>
<evidence type="ECO:0000256" key="1">
    <source>
        <dbReference type="ARBA" id="ARBA00004305"/>
    </source>
</evidence>
<dbReference type="GO" id="GO:0006101">
    <property type="term" value="P:citrate metabolic process"/>
    <property type="evidence" value="ECO:0007669"/>
    <property type="project" value="InterPro"/>
</dbReference>
<proteinExistence type="inferred from homology"/>
<dbReference type="Gene3D" id="1.10.580.10">
    <property type="entry name" value="Citrate Synthase, domain 1"/>
    <property type="match status" value="1"/>
</dbReference>
<gene>
    <name evidence="10" type="primary">Dper\GL26854</name>
    <name evidence="10" type="ORF">Dper_GL26854</name>
</gene>
<feature type="active site" evidence="8">
    <location>
        <position position="458"/>
    </location>
</feature>
<dbReference type="SUPFAM" id="SSF48256">
    <property type="entry name" value="Citrate synthase"/>
    <property type="match status" value="1"/>
</dbReference>